<evidence type="ECO:0000256" key="5">
    <source>
        <dbReference type="PIRSR" id="PIRSR001430-1"/>
    </source>
</evidence>
<keyword evidence="3 4" id="KW-0413">Isomerase</keyword>
<dbReference type="Pfam" id="PF01416">
    <property type="entry name" value="PseudoU_synth_1"/>
    <property type="match status" value="1"/>
</dbReference>
<dbReference type="EMBL" id="FOJN01000002">
    <property type="protein sequence ID" value="SFA41209.1"/>
    <property type="molecule type" value="Genomic_DNA"/>
</dbReference>
<comment type="similarity">
    <text evidence="1 4 7">Belongs to the tRNA pseudouridine synthase TruA family.</text>
</comment>
<organism evidence="9 10">
    <name type="scientific">Rhodococcoides kroppenstedtii</name>
    <dbReference type="NCBI Taxonomy" id="293050"/>
    <lineage>
        <taxon>Bacteria</taxon>
        <taxon>Bacillati</taxon>
        <taxon>Actinomycetota</taxon>
        <taxon>Actinomycetes</taxon>
        <taxon>Mycobacteriales</taxon>
        <taxon>Nocardiaceae</taxon>
        <taxon>Rhodococcoides</taxon>
    </lineage>
</organism>
<comment type="subunit">
    <text evidence="4">Homodimer.</text>
</comment>
<dbReference type="GO" id="GO:0003723">
    <property type="term" value="F:RNA binding"/>
    <property type="evidence" value="ECO:0007669"/>
    <property type="project" value="InterPro"/>
</dbReference>
<dbReference type="Proteomes" id="UP000182054">
    <property type="component" value="Unassembled WGS sequence"/>
</dbReference>
<evidence type="ECO:0000259" key="8">
    <source>
        <dbReference type="Pfam" id="PF01416"/>
    </source>
</evidence>
<evidence type="ECO:0000313" key="9">
    <source>
        <dbReference type="EMBL" id="SFA41209.1"/>
    </source>
</evidence>
<dbReference type="InterPro" id="IPR020095">
    <property type="entry name" value="PsdUridine_synth_TruA_C"/>
</dbReference>
<dbReference type="HAMAP" id="MF_00171">
    <property type="entry name" value="TruA"/>
    <property type="match status" value="1"/>
</dbReference>
<dbReference type="Gene3D" id="3.30.70.580">
    <property type="entry name" value="Pseudouridine synthase I, catalytic domain, N-terminal subdomain"/>
    <property type="match status" value="1"/>
</dbReference>
<proteinExistence type="inferred from homology"/>
<comment type="caution">
    <text evidence="4">Lacks conserved residue(s) required for the propagation of feature annotation.</text>
</comment>
<dbReference type="SUPFAM" id="SSF55120">
    <property type="entry name" value="Pseudouridine synthase"/>
    <property type="match status" value="1"/>
</dbReference>
<dbReference type="GO" id="GO:0031119">
    <property type="term" value="P:tRNA pseudouridine synthesis"/>
    <property type="evidence" value="ECO:0007669"/>
    <property type="project" value="UniProtKB-UniRule"/>
</dbReference>
<feature type="domain" description="Pseudouridine synthase I TruA alpha/beta" evidence="8">
    <location>
        <begin position="174"/>
        <end position="275"/>
    </location>
</feature>
<sequence>MSFPDSAYEPATDSGGGLVRLRLDIAYDGTGFAGWATQRDQRTVCGVLEDKLSTVVGQPVRLVVAGRTDAGVHAEGQVAHLDLPREALLRIDSHRPGVAPDLGVLVRRLSRFLPPDVRVTGVTEVSKDFDARFSALRRHYEYRLSTARFGVSPMRRGFVVGWPRSVDVAAMNDASARMLGLRDFAAFCRRRDGATTIRDLQRFEWVQDGDELTAFVSADAFCWSMVRSLVGAVLAVGEGRRAVTWPASLLAESDRSSAITVAPAHGLSLVRVDYPAASELAERNATTRAVRPSAPGCCG</sequence>
<evidence type="ECO:0000256" key="7">
    <source>
        <dbReference type="RuleBase" id="RU003792"/>
    </source>
</evidence>
<dbReference type="NCBIfam" id="TIGR00071">
    <property type="entry name" value="hisT_truA"/>
    <property type="match status" value="1"/>
</dbReference>
<dbReference type="Gene3D" id="3.30.70.660">
    <property type="entry name" value="Pseudouridine synthase I, catalytic domain, C-terminal subdomain"/>
    <property type="match status" value="1"/>
</dbReference>
<dbReference type="FunFam" id="3.30.70.660:FF:000003">
    <property type="entry name" value="tRNA pseudouridine synthase A"/>
    <property type="match status" value="1"/>
</dbReference>
<dbReference type="FunFam" id="3.30.70.580:FF:000008">
    <property type="entry name" value="tRNA pseudouridine synthase A"/>
    <property type="match status" value="1"/>
</dbReference>
<feature type="binding site" evidence="4 6">
    <location>
        <position position="140"/>
    </location>
    <ligand>
        <name>substrate</name>
    </ligand>
</feature>
<dbReference type="PANTHER" id="PTHR11142:SF0">
    <property type="entry name" value="TRNA PSEUDOURIDINE SYNTHASE-LIKE 1"/>
    <property type="match status" value="1"/>
</dbReference>
<comment type="catalytic activity">
    <reaction evidence="4 7">
        <text>uridine(38/39/40) in tRNA = pseudouridine(38/39/40) in tRNA</text>
        <dbReference type="Rhea" id="RHEA:22376"/>
        <dbReference type="Rhea" id="RHEA-COMP:10085"/>
        <dbReference type="Rhea" id="RHEA-COMP:10087"/>
        <dbReference type="ChEBI" id="CHEBI:65314"/>
        <dbReference type="ChEBI" id="CHEBI:65315"/>
        <dbReference type="EC" id="5.4.99.12"/>
    </reaction>
</comment>
<feature type="active site" description="Nucleophile" evidence="4 5">
    <location>
        <position position="69"/>
    </location>
</feature>
<dbReference type="PIRSF" id="PIRSF001430">
    <property type="entry name" value="tRNA_psdUrid_synth"/>
    <property type="match status" value="1"/>
</dbReference>
<evidence type="ECO:0000256" key="4">
    <source>
        <dbReference type="HAMAP-Rule" id="MF_00171"/>
    </source>
</evidence>
<comment type="function">
    <text evidence="4">Formation of pseudouridine at positions 38, 39 and 40 in the anticodon stem and loop of transfer RNAs.</text>
</comment>
<accession>A0A1I0SNY8</accession>
<dbReference type="CDD" id="cd02570">
    <property type="entry name" value="PseudoU_synth_EcTruA"/>
    <property type="match status" value="1"/>
</dbReference>
<name>A0A1I0SNY8_9NOCA</name>
<dbReference type="InterPro" id="IPR020094">
    <property type="entry name" value="TruA/RsuA/RluB/E/F_N"/>
</dbReference>
<keyword evidence="2 4" id="KW-0819">tRNA processing</keyword>
<dbReference type="InterPro" id="IPR020097">
    <property type="entry name" value="PsdUridine_synth_TruA_a/b_dom"/>
</dbReference>
<dbReference type="InterPro" id="IPR020103">
    <property type="entry name" value="PsdUridine_synth_cat_dom_sf"/>
</dbReference>
<evidence type="ECO:0000256" key="2">
    <source>
        <dbReference type="ARBA" id="ARBA00022694"/>
    </source>
</evidence>
<dbReference type="InterPro" id="IPR001406">
    <property type="entry name" value="PsdUridine_synth_TruA"/>
</dbReference>
<dbReference type="AlphaFoldDB" id="A0A1I0SNY8"/>
<evidence type="ECO:0000256" key="1">
    <source>
        <dbReference type="ARBA" id="ARBA00009375"/>
    </source>
</evidence>
<gene>
    <name evidence="4" type="primary">truA</name>
    <name evidence="9" type="ORF">SAMN05444374_10242</name>
</gene>
<dbReference type="EC" id="5.4.99.12" evidence="4"/>
<protein>
    <recommendedName>
        <fullName evidence="4">tRNA pseudouridine synthase A</fullName>
        <ecNumber evidence="4">5.4.99.12</ecNumber>
    </recommendedName>
    <alternativeName>
        <fullName evidence="4">tRNA pseudouridine(38-40) synthase</fullName>
    </alternativeName>
    <alternativeName>
        <fullName evidence="4">tRNA pseudouridylate synthase I</fullName>
    </alternativeName>
    <alternativeName>
        <fullName evidence="4">tRNA-uridine isomerase I</fullName>
    </alternativeName>
</protein>
<dbReference type="GeneID" id="85484527"/>
<reference evidence="9 10" key="1">
    <citation type="submission" date="2016-10" db="EMBL/GenBank/DDBJ databases">
        <authorList>
            <person name="de Groot N.N."/>
        </authorList>
    </citation>
    <scope>NUCLEOTIDE SEQUENCE [LARGE SCALE GENOMIC DNA]</scope>
    <source>
        <strain evidence="9 10">DSM 44908</strain>
    </source>
</reference>
<dbReference type="GO" id="GO:0160147">
    <property type="term" value="F:tRNA pseudouridine(38-40) synthase activity"/>
    <property type="evidence" value="ECO:0007669"/>
    <property type="project" value="UniProtKB-EC"/>
</dbReference>
<dbReference type="PANTHER" id="PTHR11142">
    <property type="entry name" value="PSEUDOURIDYLATE SYNTHASE"/>
    <property type="match status" value="1"/>
</dbReference>
<evidence type="ECO:0000313" key="10">
    <source>
        <dbReference type="Proteomes" id="UP000182054"/>
    </source>
</evidence>
<evidence type="ECO:0000256" key="3">
    <source>
        <dbReference type="ARBA" id="ARBA00023235"/>
    </source>
</evidence>
<evidence type="ECO:0000256" key="6">
    <source>
        <dbReference type="PIRSR" id="PIRSR001430-2"/>
    </source>
</evidence>
<dbReference type="RefSeq" id="WP_068360488.1">
    <property type="nucleotide sequence ID" value="NZ_FOJN01000002.1"/>
</dbReference>